<sequence length="210" mass="22737">MIIETIPVGPLQVNGYILGCERSREGVVIDAGGDVDRLLARITKLELSIRYLLDTHGHFDHVGGNRAFLKATGAKFLIHERDAFLLSMAADAGRSFGVLTENSPQPDQYLTDGMTISFGDQRLKVIHTPGHSPGGCCFYSMSTGVLFTGDTLFNGSVGRTDLPGGSMEVLTRSIRERLAVLPESTKLYPGHGPSSTIAIELFSNPFLRRG</sequence>
<keyword evidence="3" id="KW-0378">Hydrolase</keyword>
<dbReference type="AlphaFoldDB" id="A1ALY1"/>
<dbReference type="PANTHER" id="PTHR46233">
    <property type="entry name" value="HYDROXYACYLGLUTATHIONE HYDROLASE GLOC"/>
    <property type="match status" value="1"/>
</dbReference>
<evidence type="ECO:0000256" key="4">
    <source>
        <dbReference type="ARBA" id="ARBA00022833"/>
    </source>
</evidence>
<dbReference type="InterPro" id="IPR001279">
    <property type="entry name" value="Metallo-B-lactamas"/>
</dbReference>
<dbReference type="KEGG" id="ppd:Ppro_0720"/>
<dbReference type="EMBL" id="CP000482">
    <property type="protein sequence ID" value="ABK98351.1"/>
    <property type="molecule type" value="Genomic_DNA"/>
</dbReference>
<accession>A1ALY1</accession>
<evidence type="ECO:0000256" key="1">
    <source>
        <dbReference type="ARBA" id="ARBA00001947"/>
    </source>
</evidence>
<evidence type="ECO:0000256" key="3">
    <source>
        <dbReference type="ARBA" id="ARBA00022801"/>
    </source>
</evidence>
<dbReference type="Gene3D" id="3.60.15.10">
    <property type="entry name" value="Ribonuclease Z/Hydroxyacylglutathione hydrolase-like"/>
    <property type="match status" value="1"/>
</dbReference>
<dbReference type="CDD" id="cd06262">
    <property type="entry name" value="metallo-hydrolase-like_MBL-fold"/>
    <property type="match status" value="1"/>
</dbReference>
<dbReference type="eggNOG" id="COG0491">
    <property type="taxonomic scope" value="Bacteria"/>
</dbReference>
<organism evidence="6 7">
    <name type="scientific">Pelobacter propionicus (strain DSM 2379 / NBRC 103807 / OttBd1)</name>
    <dbReference type="NCBI Taxonomy" id="338966"/>
    <lineage>
        <taxon>Bacteria</taxon>
        <taxon>Pseudomonadati</taxon>
        <taxon>Thermodesulfobacteriota</taxon>
        <taxon>Desulfuromonadia</taxon>
        <taxon>Desulfuromonadales</taxon>
        <taxon>Desulfuromonadaceae</taxon>
        <taxon>Pelobacter</taxon>
    </lineage>
</organism>
<dbReference type="OrthoDB" id="9802991at2"/>
<dbReference type="STRING" id="338966.Ppro_0720"/>
<dbReference type="GO" id="GO:0046872">
    <property type="term" value="F:metal ion binding"/>
    <property type="evidence" value="ECO:0007669"/>
    <property type="project" value="UniProtKB-KW"/>
</dbReference>
<dbReference type="RefSeq" id="WP_011734663.1">
    <property type="nucleotide sequence ID" value="NC_008609.1"/>
</dbReference>
<dbReference type="InterPro" id="IPR051453">
    <property type="entry name" value="MBL_Glyoxalase_II"/>
</dbReference>
<dbReference type="InterPro" id="IPR036866">
    <property type="entry name" value="RibonucZ/Hydroxyglut_hydro"/>
</dbReference>
<proteinExistence type="predicted"/>
<reference evidence="6 7" key="1">
    <citation type="submission" date="2006-10" db="EMBL/GenBank/DDBJ databases">
        <title>Complete sequence of chromosome of Pelobacter propionicus DSM 2379.</title>
        <authorList>
            <consortium name="US DOE Joint Genome Institute"/>
            <person name="Copeland A."/>
            <person name="Lucas S."/>
            <person name="Lapidus A."/>
            <person name="Barry K."/>
            <person name="Detter J.C."/>
            <person name="Glavina del Rio T."/>
            <person name="Hammon N."/>
            <person name="Israni S."/>
            <person name="Dalin E."/>
            <person name="Tice H."/>
            <person name="Pitluck S."/>
            <person name="Saunders E."/>
            <person name="Brettin T."/>
            <person name="Bruce D."/>
            <person name="Han C."/>
            <person name="Tapia R."/>
            <person name="Schmutz J."/>
            <person name="Larimer F."/>
            <person name="Land M."/>
            <person name="Hauser L."/>
            <person name="Kyrpides N."/>
            <person name="Kim E."/>
            <person name="Lovley D."/>
            <person name="Richardson P."/>
        </authorList>
    </citation>
    <scope>NUCLEOTIDE SEQUENCE [LARGE SCALE GENOMIC DNA]</scope>
    <source>
        <strain evidence="7">DSM 2379 / NBRC 103807 / OttBd1</strain>
    </source>
</reference>
<gene>
    <name evidence="6" type="ordered locus">Ppro_0720</name>
</gene>
<evidence type="ECO:0000259" key="5">
    <source>
        <dbReference type="SMART" id="SM00849"/>
    </source>
</evidence>
<protein>
    <submittedName>
        <fullName evidence="6">Beta-lactamase domain protein</fullName>
    </submittedName>
</protein>
<evidence type="ECO:0000256" key="2">
    <source>
        <dbReference type="ARBA" id="ARBA00022723"/>
    </source>
</evidence>
<dbReference type="Pfam" id="PF00753">
    <property type="entry name" value="Lactamase_B"/>
    <property type="match status" value="1"/>
</dbReference>
<dbReference type="Proteomes" id="UP000006732">
    <property type="component" value="Chromosome"/>
</dbReference>
<dbReference type="SMART" id="SM00849">
    <property type="entry name" value="Lactamase_B"/>
    <property type="match status" value="1"/>
</dbReference>
<evidence type="ECO:0000313" key="7">
    <source>
        <dbReference type="Proteomes" id="UP000006732"/>
    </source>
</evidence>
<dbReference type="GO" id="GO:0016787">
    <property type="term" value="F:hydrolase activity"/>
    <property type="evidence" value="ECO:0007669"/>
    <property type="project" value="UniProtKB-KW"/>
</dbReference>
<dbReference type="PANTHER" id="PTHR46233:SF3">
    <property type="entry name" value="HYDROXYACYLGLUTATHIONE HYDROLASE GLOC"/>
    <property type="match status" value="1"/>
</dbReference>
<dbReference type="SUPFAM" id="SSF56281">
    <property type="entry name" value="Metallo-hydrolase/oxidoreductase"/>
    <property type="match status" value="1"/>
</dbReference>
<comment type="cofactor">
    <cofactor evidence="1">
        <name>Zn(2+)</name>
        <dbReference type="ChEBI" id="CHEBI:29105"/>
    </cofactor>
</comment>
<evidence type="ECO:0000313" key="6">
    <source>
        <dbReference type="EMBL" id="ABK98351.1"/>
    </source>
</evidence>
<keyword evidence="7" id="KW-1185">Reference proteome</keyword>
<keyword evidence="4" id="KW-0862">Zinc</keyword>
<name>A1ALY1_PELPD</name>
<feature type="domain" description="Metallo-beta-lactamase" evidence="5">
    <location>
        <begin position="12"/>
        <end position="191"/>
    </location>
</feature>
<dbReference type="HOGENOM" id="CLU_030571_5_3_7"/>
<keyword evidence="2" id="KW-0479">Metal-binding</keyword>